<accession>A0ABS4PQ12</accession>
<comment type="caution">
    <text evidence="2">The sequence shown here is derived from an EMBL/GenBank/DDBJ whole genome shotgun (WGS) entry which is preliminary data.</text>
</comment>
<sequence length="84" mass="8942">MGEGLWTSGWVWISQVSWDTNVALGAAMGFPDSKPGSREAGKPGSREAGKPGSREGKVGAEKCRPGMKWAAVADEKRRVVGARR</sequence>
<reference evidence="2 3" key="1">
    <citation type="submission" date="2021-03" db="EMBL/GenBank/DDBJ databases">
        <title>Sequencing the genomes of 1000 actinobacteria strains.</title>
        <authorList>
            <person name="Klenk H.-P."/>
        </authorList>
    </citation>
    <scope>NUCLEOTIDE SEQUENCE [LARGE SCALE GENOMIC DNA]</scope>
    <source>
        <strain evidence="2 3">DSM 45510</strain>
    </source>
</reference>
<evidence type="ECO:0000256" key="1">
    <source>
        <dbReference type="SAM" id="MobiDB-lite"/>
    </source>
</evidence>
<dbReference type="Proteomes" id="UP000741013">
    <property type="component" value="Unassembled WGS sequence"/>
</dbReference>
<evidence type="ECO:0000313" key="2">
    <source>
        <dbReference type="EMBL" id="MBP2181504.1"/>
    </source>
</evidence>
<proteinExistence type="predicted"/>
<gene>
    <name evidence="2" type="ORF">JOM49_003030</name>
</gene>
<protein>
    <submittedName>
        <fullName evidence="2">Uncharacterized protein</fullName>
    </submittedName>
</protein>
<name>A0ABS4PQ12_9PSEU</name>
<evidence type="ECO:0000313" key="3">
    <source>
        <dbReference type="Proteomes" id="UP000741013"/>
    </source>
</evidence>
<organism evidence="2 3">
    <name type="scientific">Amycolatopsis magusensis</name>
    <dbReference type="NCBI Taxonomy" id="882444"/>
    <lineage>
        <taxon>Bacteria</taxon>
        <taxon>Bacillati</taxon>
        <taxon>Actinomycetota</taxon>
        <taxon>Actinomycetes</taxon>
        <taxon>Pseudonocardiales</taxon>
        <taxon>Pseudonocardiaceae</taxon>
        <taxon>Amycolatopsis</taxon>
    </lineage>
</organism>
<feature type="compositionally biased region" description="Basic and acidic residues" evidence="1">
    <location>
        <begin position="35"/>
        <end position="62"/>
    </location>
</feature>
<feature type="region of interest" description="Disordered" evidence="1">
    <location>
        <begin position="27"/>
        <end position="62"/>
    </location>
</feature>
<dbReference type="EMBL" id="JAGGMS010000001">
    <property type="protein sequence ID" value="MBP2181504.1"/>
    <property type="molecule type" value="Genomic_DNA"/>
</dbReference>
<keyword evidence="3" id="KW-1185">Reference proteome</keyword>